<dbReference type="AlphaFoldDB" id="A0A918F3F4"/>
<dbReference type="RefSeq" id="WP_189089105.1">
    <property type="nucleotide sequence ID" value="NZ_BMQL01000006.1"/>
</dbReference>
<dbReference type="EMBL" id="BMQL01000006">
    <property type="protein sequence ID" value="GGR03722.1"/>
    <property type="molecule type" value="Genomic_DNA"/>
</dbReference>
<name>A0A918F3F4_9DEIO</name>
<reference evidence="2" key="1">
    <citation type="journal article" date="2014" name="Int. J. Syst. Evol. Microbiol.">
        <title>Complete genome sequence of Corynebacterium casei LMG S-19264T (=DSM 44701T), isolated from a smear-ripened cheese.</title>
        <authorList>
            <consortium name="US DOE Joint Genome Institute (JGI-PGF)"/>
            <person name="Walter F."/>
            <person name="Albersmeier A."/>
            <person name="Kalinowski J."/>
            <person name="Ruckert C."/>
        </authorList>
    </citation>
    <scope>NUCLEOTIDE SEQUENCE</scope>
    <source>
        <strain evidence="2">JCM 31311</strain>
    </source>
</reference>
<dbReference type="SUPFAM" id="SSF55729">
    <property type="entry name" value="Acyl-CoA N-acyltransferases (Nat)"/>
    <property type="match status" value="1"/>
</dbReference>
<evidence type="ECO:0000313" key="2">
    <source>
        <dbReference type="EMBL" id="GGR03722.1"/>
    </source>
</evidence>
<sequence length="254" mass="27122">MPETVLERIERADVQHQGLYGGEIGVFGTVAAVCTDPSLPINSALGFGRDLSNLSAVEAFYEVRHLPSRVIVYAHGQALDPLHERGYRLTLQLNVYLCLLPRASRPSPGPPPSGVQVRPAQPLEFAEVSTLGFGASSRAILERTSQRPNTALYLAEQNGQPIGAGALSVFGDVALFFSTATVPVFRSVGAQTALLARRLDDAQAAHATLATVMTTAGSPSERNVRRAGFELAGSRLSFERRPSSLPAGSSEREQ</sequence>
<dbReference type="PROSITE" id="PS51186">
    <property type="entry name" value="GNAT"/>
    <property type="match status" value="1"/>
</dbReference>
<protein>
    <recommendedName>
        <fullName evidence="1">N-acetyltransferase domain-containing protein</fullName>
    </recommendedName>
</protein>
<dbReference type="Gene3D" id="3.40.630.30">
    <property type="match status" value="1"/>
</dbReference>
<dbReference type="InterPro" id="IPR016181">
    <property type="entry name" value="Acyl_CoA_acyltransferase"/>
</dbReference>
<dbReference type="InterPro" id="IPR000182">
    <property type="entry name" value="GNAT_dom"/>
</dbReference>
<reference evidence="2" key="2">
    <citation type="submission" date="2020-09" db="EMBL/GenBank/DDBJ databases">
        <authorList>
            <person name="Sun Q."/>
            <person name="Ohkuma M."/>
        </authorList>
    </citation>
    <scope>NUCLEOTIDE SEQUENCE</scope>
    <source>
        <strain evidence="2">JCM 31311</strain>
    </source>
</reference>
<comment type="caution">
    <text evidence="2">The sequence shown here is derived from an EMBL/GenBank/DDBJ whole genome shotgun (WGS) entry which is preliminary data.</text>
</comment>
<accession>A0A918F3F4</accession>
<proteinExistence type="predicted"/>
<keyword evidence="3" id="KW-1185">Reference proteome</keyword>
<gene>
    <name evidence="2" type="ORF">GCM10008957_15810</name>
</gene>
<evidence type="ECO:0000259" key="1">
    <source>
        <dbReference type="PROSITE" id="PS51186"/>
    </source>
</evidence>
<dbReference type="GO" id="GO:0016747">
    <property type="term" value="F:acyltransferase activity, transferring groups other than amino-acyl groups"/>
    <property type="evidence" value="ECO:0007669"/>
    <property type="project" value="InterPro"/>
</dbReference>
<dbReference type="Proteomes" id="UP000603865">
    <property type="component" value="Unassembled WGS sequence"/>
</dbReference>
<feature type="domain" description="N-acetyltransferase" evidence="1">
    <location>
        <begin position="115"/>
        <end position="248"/>
    </location>
</feature>
<evidence type="ECO:0000313" key="3">
    <source>
        <dbReference type="Proteomes" id="UP000603865"/>
    </source>
</evidence>
<organism evidence="2 3">
    <name type="scientific">Deinococcus ruber</name>
    <dbReference type="NCBI Taxonomy" id="1848197"/>
    <lineage>
        <taxon>Bacteria</taxon>
        <taxon>Thermotogati</taxon>
        <taxon>Deinococcota</taxon>
        <taxon>Deinococci</taxon>
        <taxon>Deinococcales</taxon>
        <taxon>Deinococcaceae</taxon>
        <taxon>Deinococcus</taxon>
    </lineage>
</organism>